<protein>
    <submittedName>
        <fullName evidence="1">Phage tail assembly chaperone protein, E, or 41 or 14</fullName>
    </submittedName>
</protein>
<gene>
    <name evidence="1" type="ORF">SAMN02745217_02568</name>
</gene>
<proteinExistence type="predicted"/>
<keyword evidence="2" id="KW-1185">Reference proteome</keyword>
<sequence length="137" mass="15478">MEKDTKNTEIKREDMIGEDMIPVATTTEEATISLLPKKEETDELVITYRKPFSFEGEVHKELDLHGLEDLRGRDLTAIEKAFNKTGVSSVMPETTTTYAKIVATKVTGLPAEYFEDLPVSEIEKIKNAVVGFFYKDE</sequence>
<dbReference type="Proteomes" id="UP000184612">
    <property type="component" value="Unassembled WGS sequence"/>
</dbReference>
<evidence type="ECO:0000313" key="2">
    <source>
        <dbReference type="Proteomes" id="UP000184612"/>
    </source>
</evidence>
<evidence type="ECO:0000313" key="1">
    <source>
        <dbReference type="EMBL" id="SHO50068.1"/>
    </source>
</evidence>
<dbReference type="STRING" id="1121345.SAMN02745217_02568"/>
<dbReference type="EMBL" id="FRFD01000007">
    <property type="protein sequence ID" value="SHO50068.1"/>
    <property type="molecule type" value="Genomic_DNA"/>
</dbReference>
<accession>A0A1M7YC27</accession>
<dbReference type="AlphaFoldDB" id="A0A1M7YC27"/>
<organism evidence="1 2">
    <name type="scientific">Anaerocolumna xylanovorans DSM 12503</name>
    <dbReference type="NCBI Taxonomy" id="1121345"/>
    <lineage>
        <taxon>Bacteria</taxon>
        <taxon>Bacillati</taxon>
        <taxon>Bacillota</taxon>
        <taxon>Clostridia</taxon>
        <taxon>Lachnospirales</taxon>
        <taxon>Lachnospiraceae</taxon>
        <taxon>Anaerocolumna</taxon>
    </lineage>
</organism>
<dbReference type="OrthoDB" id="1935314at2"/>
<dbReference type="RefSeq" id="WP_073589256.1">
    <property type="nucleotide sequence ID" value="NZ_FRFD01000007.1"/>
</dbReference>
<name>A0A1M7YC27_9FIRM</name>
<reference evidence="1 2" key="1">
    <citation type="submission" date="2016-12" db="EMBL/GenBank/DDBJ databases">
        <authorList>
            <person name="Song W.-J."/>
            <person name="Kurnit D.M."/>
        </authorList>
    </citation>
    <scope>NUCLEOTIDE SEQUENCE [LARGE SCALE GENOMIC DNA]</scope>
    <source>
        <strain evidence="1 2">DSM 12503</strain>
    </source>
</reference>